<dbReference type="Gene3D" id="3.60.40.10">
    <property type="entry name" value="PPM-type phosphatase domain"/>
    <property type="match status" value="1"/>
</dbReference>
<sequence length="341" mass="37183">MGICISLSSSEIHEADDCHQDNLLFLPENVSSLGIQGLGSLYTKQGSKGLNQDAAIFYQDYGMEGGAFCGVFDGHGKNGHIVSNMVRNRLPSMLLGQKNALEKNCQHQAAKIDAKSLPSNGFLNWREACITAFKVLDKEIMLQENLDCSTSGTTAVVVVRQSEDLVIANLGDSRAVLGTMTESGIKAVQLTTDLKPGLPCEAERIRNCRGRVLALKEEPHIQRVWLPHEDSPGLAMSRAFGDFLLKNHGIIAVPDVFHHQLTHNDRFIVLATDGVWDVLNNNQVATIVMEAENEQAAARAVVEAATATWKKKFPCSKVDDCTVVCLFLQKKQKPSSLAAAI</sequence>
<evidence type="ECO:0000259" key="1">
    <source>
        <dbReference type="PROSITE" id="PS51746"/>
    </source>
</evidence>
<comment type="caution">
    <text evidence="2">The sequence shown here is derived from an EMBL/GenBank/DDBJ whole genome shotgun (WGS) entry which is preliminary data.</text>
</comment>
<name>A0ABR2NVU2_9ROSI</name>
<reference evidence="2 3" key="1">
    <citation type="journal article" date="2024" name="G3 (Bethesda)">
        <title>Genome assembly of Hibiscus sabdariffa L. provides insights into metabolisms of medicinal natural products.</title>
        <authorList>
            <person name="Kim T."/>
        </authorList>
    </citation>
    <scope>NUCLEOTIDE SEQUENCE [LARGE SCALE GENOMIC DNA]</scope>
    <source>
        <strain evidence="2">TK-2024</strain>
        <tissue evidence="2">Old leaves</tissue>
    </source>
</reference>
<gene>
    <name evidence="2" type="ORF">V6N11_061420</name>
</gene>
<dbReference type="PANTHER" id="PTHR47992">
    <property type="entry name" value="PROTEIN PHOSPHATASE"/>
    <property type="match status" value="1"/>
</dbReference>
<dbReference type="SMART" id="SM00332">
    <property type="entry name" value="PP2Cc"/>
    <property type="match status" value="1"/>
</dbReference>
<dbReference type="EMBL" id="JBBPBN010000097">
    <property type="protein sequence ID" value="KAK8980206.1"/>
    <property type="molecule type" value="Genomic_DNA"/>
</dbReference>
<accession>A0ABR2NVU2</accession>
<dbReference type="Pfam" id="PF00481">
    <property type="entry name" value="PP2C"/>
    <property type="match status" value="1"/>
</dbReference>
<dbReference type="InterPro" id="IPR001932">
    <property type="entry name" value="PPM-type_phosphatase-like_dom"/>
</dbReference>
<dbReference type="InterPro" id="IPR015655">
    <property type="entry name" value="PP2C"/>
</dbReference>
<dbReference type="Proteomes" id="UP001396334">
    <property type="component" value="Unassembled WGS sequence"/>
</dbReference>
<dbReference type="CDD" id="cd00143">
    <property type="entry name" value="PP2Cc"/>
    <property type="match status" value="1"/>
</dbReference>
<evidence type="ECO:0000313" key="2">
    <source>
        <dbReference type="EMBL" id="KAK8980206.1"/>
    </source>
</evidence>
<organism evidence="2 3">
    <name type="scientific">Hibiscus sabdariffa</name>
    <name type="common">roselle</name>
    <dbReference type="NCBI Taxonomy" id="183260"/>
    <lineage>
        <taxon>Eukaryota</taxon>
        <taxon>Viridiplantae</taxon>
        <taxon>Streptophyta</taxon>
        <taxon>Embryophyta</taxon>
        <taxon>Tracheophyta</taxon>
        <taxon>Spermatophyta</taxon>
        <taxon>Magnoliopsida</taxon>
        <taxon>eudicotyledons</taxon>
        <taxon>Gunneridae</taxon>
        <taxon>Pentapetalae</taxon>
        <taxon>rosids</taxon>
        <taxon>malvids</taxon>
        <taxon>Malvales</taxon>
        <taxon>Malvaceae</taxon>
        <taxon>Malvoideae</taxon>
        <taxon>Hibiscus</taxon>
    </lineage>
</organism>
<evidence type="ECO:0000313" key="3">
    <source>
        <dbReference type="Proteomes" id="UP001396334"/>
    </source>
</evidence>
<dbReference type="PROSITE" id="PS51746">
    <property type="entry name" value="PPM_2"/>
    <property type="match status" value="1"/>
</dbReference>
<dbReference type="InterPro" id="IPR036457">
    <property type="entry name" value="PPM-type-like_dom_sf"/>
</dbReference>
<keyword evidence="3" id="KW-1185">Reference proteome</keyword>
<feature type="domain" description="PPM-type phosphatase" evidence="1">
    <location>
        <begin position="38"/>
        <end position="328"/>
    </location>
</feature>
<proteinExistence type="predicted"/>
<dbReference type="SUPFAM" id="SSF81606">
    <property type="entry name" value="PP2C-like"/>
    <property type="match status" value="1"/>
</dbReference>
<protein>
    <recommendedName>
        <fullName evidence="1">PPM-type phosphatase domain-containing protein</fullName>
    </recommendedName>
</protein>